<keyword evidence="2" id="KW-1185">Reference proteome</keyword>
<protein>
    <submittedName>
        <fullName evidence="1">Uncharacterized protein</fullName>
    </submittedName>
</protein>
<proteinExistence type="predicted"/>
<name>A0A5C6C3Y0_9BACT</name>
<evidence type="ECO:0000313" key="1">
    <source>
        <dbReference type="EMBL" id="TWU18868.1"/>
    </source>
</evidence>
<evidence type="ECO:0000313" key="2">
    <source>
        <dbReference type="Proteomes" id="UP000319908"/>
    </source>
</evidence>
<comment type="caution">
    <text evidence="1">The sequence shown here is derived from an EMBL/GenBank/DDBJ whole genome shotgun (WGS) entry which is preliminary data.</text>
</comment>
<dbReference type="EMBL" id="SJPU01000001">
    <property type="protein sequence ID" value="TWU18868.1"/>
    <property type="molecule type" value="Genomic_DNA"/>
</dbReference>
<accession>A0A5C6C3Y0</accession>
<sequence length="78" mass="8851">MSDRNQSPVGDSIRLLFVLNCDLARRERAIAADIIDRDSTATVIERVIATNPVDRIERMDEFGAAWFKVEFDESDGIH</sequence>
<organism evidence="1 2">
    <name type="scientific">Allorhodopirellula heiligendammensis</name>
    <dbReference type="NCBI Taxonomy" id="2714739"/>
    <lineage>
        <taxon>Bacteria</taxon>
        <taxon>Pseudomonadati</taxon>
        <taxon>Planctomycetota</taxon>
        <taxon>Planctomycetia</taxon>
        <taxon>Pirellulales</taxon>
        <taxon>Pirellulaceae</taxon>
        <taxon>Allorhodopirellula</taxon>
    </lineage>
</organism>
<reference evidence="1 2" key="1">
    <citation type="journal article" date="2020" name="Antonie Van Leeuwenhoek">
        <title>Rhodopirellula heiligendammensis sp. nov., Rhodopirellula pilleata sp. nov., and Rhodopirellula solitaria sp. nov. isolated from natural or artificial marine surfaces in Northern Germany and California, USA, and emended description of the genus Rhodopirellula.</title>
        <authorList>
            <person name="Kallscheuer N."/>
            <person name="Wiegand S."/>
            <person name="Jogler M."/>
            <person name="Boedeker C."/>
            <person name="Peeters S.H."/>
            <person name="Rast P."/>
            <person name="Heuer A."/>
            <person name="Jetten M.S.M."/>
            <person name="Rohde M."/>
            <person name="Jogler C."/>
        </authorList>
    </citation>
    <scope>NUCLEOTIDE SEQUENCE [LARGE SCALE GENOMIC DNA]</scope>
    <source>
        <strain evidence="1 2">Poly21</strain>
    </source>
</reference>
<gene>
    <name evidence="1" type="ORF">Poly21_10350</name>
</gene>
<dbReference type="Proteomes" id="UP000319908">
    <property type="component" value="Unassembled WGS sequence"/>
</dbReference>
<dbReference type="AlphaFoldDB" id="A0A5C6C3Y0"/>